<dbReference type="PANTHER" id="PTHR19353:SF73">
    <property type="entry name" value="FATTY ACID DESATURASE"/>
    <property type="match status" value="1"/>
</dbReference>
<feature type="transmembrane region" description="Helical" evidence="1">
    <location>
        <begin position="152"/>
        <end position="170"/>
    </location>
</feature>
<dbReference type="EMBL" id="BAAACZ010000003">
    <property type="protein sequence ID" value="GAA0450972.1"/>
    <property type="molecule type" value="Genomic_DNA"/>
</dbReference>
<evidence type="ECO:0000259" key="2">
    <source>
        <dbReference type="Pfam" id="PF00487"/>
    </source>
</evidence>
<dbReference type="Pfam" id="PF00487">
    <property type="entry name" value="FA_desaturase"/>
    <property type="match status" value="1"/>
</dbReference>
<dbReference type="Proteomes" id="UP001500740">
    <property type="component" value="Unassembled WGS sequence"/>
</dbReference>
<gene>
    <name evidence="3" type="ORF">GCM10008935_01820</name>
</gene>
<sequence length="339" mass="39709">MANAKLSELRKKIRPFEDADDRASTKQLINTLPPFFILWVLAYISLSISVWITIPIAIVAAGFLVRTFIIFHDCCHGSFFKNRKLNNFVGTMTGVMTMFPYLKWKREHAIHHATSSNLNKRGTGDVWIMTVDEYMKSSPLQRLQYRLYRNPLVMFGLGPIYMLFITNRLNRKDAKKGERRNTYLTNVLILGISLLLIWLIGFYAFFVIQFTIMFVSGALGIWLFYVQHQFEDSYFEDESEWDYVKAAIDGSSYYKLPRVLQWLTGNIGYHHVHHLSPKVPNYHLETVHEKTPPLQEATTITLKSSLKSIKFRLYDEHKKTFVSFREIKQKMRRNETVNS</sequence>
<evidence type="ECO:0000313" key="3">
    <source>
        <dbReference type="EMBL" id="GAA0450972.1"/>
    </source>
</evidence>
<dbReference type="InterPro" id="IPR012171">
    <property type="entry name" value="Fatty_acid_desaturase"/>
</dbReference>
<evidence type="ECO:0000256" key="1">
    <source>
        <dbReference type="SAM" id="Phobius"/>
    </source>
</evidence>
<feature type="transmembrane region" description="Helical" evidence="1">
    <location>
        <begin position="182"/>
        <end position="200"/>
    </location>
</feature>
<feature type="transmembrane region" description="Helical" evidence="1">
    <location>
        <begin position="206"/>
        <end position="226"/>
    </location>
</feature>
<reference evidence="4" key="1">
    <citation type="journal article" date="2019" name="Int. J. Syst. Evol. Microbiol.">
        <title>The Global Catalogue of Microorganisms (GCM) 10K type strain sequencing project: providing services to taxonomists for standard genome sequencing and annotation.</title>
        <authorList>
            <consortium name="The Broad Institute Genomics Platform"/>
            <consortium name="The Broad Institute Genome Sequencing Center for Infectious Disease"/>
            <person name="Wu L."/>
            <person name="Ma J."/>
        </authorList>
    </citation>
    <scope>NUCLEOTIDE SEQUENCE [LARGE SCALE GENOMIC DNA]</scope>
    <source>
        <strain evidence="4">JCM 14193</strain>
    </source>
</reference>
<dbReference type="PANTHER" id="PTHR19353">
    <property type="entry name" value="FATTY ACID DESATURASE 2"/>
    <property type="match status" value="1"/>
</dbReference>
<dbReference type="InterPro" id="IPR005804">
    <property type="entry name" value="FA_desaturase_dom"/>
</dbReference>
<comment type="caution">
    <text evidence="3">The sequence shown here is derived from an EMBL/GenBank/DDBJ whole genome shotgun (WGS) entry which is preliminary data.</text>
</comment>
<feature type="domain" description="Fatty acid desaturase" evidence="2">
    <location>
        <begin position="50"/>
        <end position="293"/>
    </location>
</feature>
<keyword evidence="1" id="KW-0812">Transmembrane</keyword>
<feature type="transmembrane region" description="Helical" evidence="1">
    <location>
        <begin position="36"/>
        <end position="65"/>
    </location>
</feature>
<organism evidence="3 4">
    <name type="scientific">Alkalibacillus silvisoli</name>
    <dbReference type="NCBI Taxonomy" id="392823"/>
    <lineage>
        <taxon>Bacteria</taxon>
        <taxon>Bacillati</taxon>
        <taxon>Bacillota</taxon>
        <taxon>Bacilli</taxon>
        <taxon>Bacillales</taxon>
        <taxon>Bacillaceae</taxon>
        <taxon>Alkalibacillus</taxon>
    </lineage>
</organism>
<keyword evidence="4" id="KW-1185">Reference proteome</keyword>
<name>A0ABP3JE91_9BACI</name>
<keyword evidence="1" id="KW-1133">Transmembrane helix</keyword>
<accession>A0ABP3JE91</accession>
<keyword evidence="1" id="KW-0472">Membrane</keyword>
<feature type="transmembrane region" description="Helical" evidence="1">
    <location>
        <begin position="85"/>
        <end position="102"/>
    </location>
</feature>
<proteinExistence type="predicted"/>
<evidence type="ECO:0000313" key="4">
    <source>
        <dbReference type="Proteomes" id="UP001500740"/>
    </source>
</evidence>
<dbReference type="RefSeq" id="WP_343781166.1">
    <property type="nucleotide sequence ID" value="NZ_BAAACZ010000003.1"/>
</dbReference>
<protein>
    <submittedName>
        <fullName evidence="3">Fatty acid desaturase</fullName>
    </submittedName>
</protein>
<dbReference type="CDD" id="cd03507">
    <property type="entry name" value="Delta12-FADS-like"/>
    <property type="match status" value="1"/>
</dbReference>